<dbReference type="Gene3D" id="2.40.160.60">
    <property type="entry name" value="Outer membrane protein transport protein (OMPP1/FadL/TodX)"/>
    <property type="match status" value="1"/>
</dbReference>
<dbReference type="STRING" id="579748.TW81_08745"/>
<sequence>MNKTRLFKKSLLAVTITTATLASQHALAAGFQLNSQSATGLGRAFAGDAVIADNASVMSRNAAAMSLFDRTEVSLGFNVIDSEVEVKGTTYTQPAAAGGNSYDVADTTNNATSYIPNFYVVHPVNEKFAVGLGLYSNFGTTNEFDPNWGSGTGTLFVNGSNVVQAVPGADAFGGVTNVSTMNFLLAGSYRINDQWSIGGGLDIIYGEGELKRQSTMNIVQVPSTPTGQTNTQQLMDIDASAWTLGFNLGTVFELNENNRFGLSYHYSPEKEVGGTVSYAGDSSIGDLKIPLPDMWEFSGYHRIEDTAFAVHYSVQWIGWGDFDRLVTTDGTEIKEYKWKDTFHYSIGGTYYISQNWEARIGYMFDEGVQDEITSVSVPDSDRQWFSAGATYHFNQDQALDFGFTYLVGKEKQVNDTITSGTNTISLDTTTKATAMLFGVQYTHKF</sequence>
<evidence type="ECO:0000256" key="1">
    <source>
        <dbReference type="ARBA" id="ARBA00004571"/>
    </source>
</evidence>
<dbReference type="SUPFAM" id="SSF56935">
    <property type="entry name" value="Porins"/>
    <property type="match status" value="1"/>
</dbReference>
<dbReference type="Proteomes" id="UP000033673">
    <property type="component" value="Unassembled WGS sequence"/>
</dbReference>
<evidence type="ECO:0000256" key="6">
    <source>
        <dbReference type="ARBA" id="ARBA00023136"/>
    </source>
</evidence>
<evidence type="ECO:0000256" key="4">
    <source>
        <dbReference type="ARBA" id="ARBA00022692"/>
    </source>
</evidence>
<keyword evidence="3" id="KW-1134">Transmembrane beta strand</keyword>
<reference evidence="9 10" key="1">
    <citation type="journal article" date="2015" name="BMC Genomics">
        <title>Genome mining reveals unlocked bioactive potential of marine Gram-negative bacteria.</title>
        <authorList>
            <person name="Machado H."/>
            <person name="Sonnenschein E.C."/>
            <person name="Melchiorsen J."/>
            <person name="Gram L."/>
        </authorList>
    </citation>
    <scope>NUCLEOTIDE SEQUENCE [LARGE SCALE GENOMIC DNA]</scope>
    <source>
        <strain evidence="9 10">S2757</strain>
    </source>
</reference>
<keyword evidence="7" id="KW-0998">Cell outer membrane</keyword>
<protein>
    <submittedName>
        <fullName evidence="9">Aromatic hydrocarbon degradation protein</fullName>
    </submittedName>
</protein>
<dbReference type="Pfam" id="PF03349">
    <property type="entry name" value="Toluene_X"/>
    <property type="match status" value="1"/>
</dbReference>
<dbReference type="PANTHER" id="PTHR35093">
    <property type="entry name" value="OUTER MEMBRANE PROTEIN NMB0088-RELATED"/>
    <property type="match status" value="1"/>
</dbReference>
<dbReference type="EMBL" id="JXXV01000016">
    <property type="protein sequence ID" value="KJY83091.1"/>
    <property type="molecule type" value="Genomic_DNA"/>
</dbReference>
<dbReference type="InterPro" id="IPR005017">
    <property type="entry name" value="OMPP1/FadL/TodX"/>
</dbReference>
<name>A0A0F4NM01_9VIBR</name>
<dbReference type="GO" id="GO:0009279">
    <property type="term" value="C:cell outer membrane"/>
    <property type="evidence" value="ECO:0007669"/>
    <property type="project" value="UniProtKB-SubCell"/>
</dbReference>
<feature type="chain" id="PRO_5002473318" evidence="8">
    <location>
        <begin position="29"/>
        <end position="445"/>
    </location>
</feature>
<comment type="similarity">
    <text evidence="2">Belongs to the OmpP1/FadL family.</text>
</comment>
<dbReference type="PATRIC" id="fig|579748.3.peg.1801"/>
<accession>A0A0F4NM01</accession>
<proteinExistence type="inferred from homology"/>
<dbReference type="OrthoDB" id="19849at2"/>
<evidence type="ECO:0000313" key="10">
    <source>
        <dbReference type="Proteomes" id="UP000033673"/>
    </source>
</evidence>
<dbReference type="AlphaFoldDB" id="A0A0F4NM01"/>
<keyword evidence="4" id="KW-0812">Transmembrane</keyword>
<evidence type="ECO:0000256" key="2">
    <source>
        <dbReference type="ARBA" id="ARBA00008163"/>
    </source>
</evidence>
<feature type="signal peptide" evidence="8">
    <location>
        <begin position="1"/>
        <end position="28"/>
    </location>
</feature>
<gene>
    <name evidence="9" type="ORF">TW81_08745</name>
</gene>
<evidence type="ECO:0000256" key="3">
    <source>
        <dbReference type="ARBA" id="ARBA00022452"/>
    </source>
</evidence>
<keyword evidence="5 8" id="KW-0732">Signal</keyword>
<dbReference type="GO" id="GO:0015483">
    <property type="term" value="F:long-chain fatty acid transporting porin activity"/>
    <property type="evidence" value="ECO:0007669"/>
    <property type="project" value="TreeGrafter"/>
</dbReference>
<evidence type="ECO:0000256" key="8">
    <source>
        <dbReference type="SAM" id="SignalP"/>
    </source>
</evidence>
<organism evidence="9 10">
    <name type="scientific">Vibrio galatheae</name>
    <dbReference type="NCBI Taxonomy" id="579748"/>
    <lineage>
        <taxon>Bacteria</taxon>
        <taxon>Pseudomonadati</taxon>
        <taxon>Pseudomonadota</taxon>
        <taxon>Gammaproteobacteria</taxon>
        <taxon>Vibrionales</taxon>
        <taxon>Vibrionaceae</taxon>
        <taxon>Vibrio</taxon>
    </lineage>
</organism>
<evidence type="ECO:0000256" key="5">
    <source>
        <dbReference type="ARBA" id="ARBA00022729"/>
    </source>
</evidence>
<evidence type="ECO:0000256" key="7">
    <source>
        <dbReference type="ARBA" id="ARBA00023237"/>
    </source>
</evidence>
<comment type="subcellular location">
    <subcellularLocation>
        <location evidence="1">Cell outer membrane</location>
        <topology evidence="1">Multi-pass membrane protein</topology>
    </subcellularLocation>
</comment>
<dbReference type="RefSeq" id="WP_045955331.1">
    <property type="nucleotide sequence ID" value="NZ_JXXV01000016.1"/>
</dbReference>
<keyword evidence="10" id="KW-1185">Reference proteome</keyword>
<keyword evidence="6" id="KW-0472">Membrane</keyword>
<comment type="caution">
    <text evidence="9">The sequence shown here is derived from an EMBL/GenBank/DDBJ whole genome shotgun (WGS) entry which is preliminary data.</text>
</comment>
<dbReference type="PANTHER" id="PTHR35093:SF1">
    <property type="entry name" value="OUTER MEMBRANE LONG-CHAIN FATTY ACID RECEPTOR FADL FAMILY"/>
    <property type="match status" value="1"/>
</dbReference>
<evidence type="ECO:0000313" key="9">
    <source>
        <dbReference type="EMBL" id="KJY83091.1"/>
    </source>
</evidence>